<keyword evidence="2 3" id="KW-0143">Chaperone</keyword>
<organism evidence="5 6">
    <name type="scientific">Actinomadura nitritigenes</name>
    <dbReference type="NCBI Taxonomy" id="134602"/>
    <lineage>
        <taxon>Bacteria</taxon>
        <taxon>Bacillati</taxon>
        <taxon>Actinomycetota</taxon>
        <taxon>Actinomycetes</taxon>
        <taxon>Streptosporangiales</taxon>
        <taxon>Thermomonosporaceae</taxon>
        <taxon>Actinomadura</taxon>
    </lineage>
</organism>
<dbReference type="InterPro" id="IPR002669">
    <property type="entry name" value="UreD"/>
</dbReference>
<evidence type="ECO:0000256" key="3">
    <source>
        <dbReference type="HAMAP-Rule" id="MF_01384"/>
    </source>
</evidence>
<evidence type="ECO:0000256" key="2">
    <source>
        <dbReference type="ARBA" id="ARBA00023186"/>
    </source>
</evidence>
<keyword evidence="3" id="KW-0996">Nickel insertion</keyword>
<dbReference type="PANTHER" id="PTHR33643:SF1">
    <property type="entry name" value="UREASE ACCESSORY PROTEIN D"/>
    <property type="match status" value="1"/>
</dbReference>
<evidence type="ECO:0000313" key="5">
    <source>
        <dbReference type="EMBL" id="MBO2442709.1"/>
    </source>
</evidence>
<comment type="similarity">
    <text evidence="1 3">Belongs to the UreD family.</text>
</comment>
<comment type="subunit">
    <text evidence="3">UreD, UreF and UreG form a complex that acts as a GTP-hydrolysis-dependent molecular chaperone, activating the urease apoprotein by helping to assemble the nickel containing metallocenter of UreC. The UreE protein probably delivers the nickel.</text>
</comment>
<protein>
    <recommendedName>
        <fullName evidence="3">Urease accessory protein UreD</fullName>
    </recommendedName>
</protein>
<evidence type="ECO:0000256" key="1">
    <source>
        <dbReference type="ARBA" id="ARBA00007177"/>
    </source>
</evidence>
<dbReference type="Pfam" id="PF01774">
    <property type="entry name" value="UreD"/>
    <property type="match status" value="1"/>
</dbReference>
<keyword evidence="6" id="KW-1185">Reference proteome</keyword>
<reference evidence="5 6" key="1">
    <citation type="submission" date="2021-03" db="EMBL/GenBank/DDBJ databases">
        <authorList>
            <person name="Kanchanasin P."/>
            <person name="Saeng-In P."/>
            <person name="Phongsopitanun W."/>
            <person name="Yuki M."/>
            <person name="Kudo T."/>
            <person name="Ohkuma M."/>
            <person name="Tanasupawat S."/>
        </authorList>
    </citation>
    <scope>NUCLEOTIDE SEQUENCE [LARGE SCALE GENOMIC DNA]</scope>
    <source>
        <strain evidence="5 6">L46</strain>
    </source>
</reference>
<accession>A0ABS3R906</accession>
<evidence type="ECO:0000313" key="6">
    <source>
        <dbReference type="Proteomes" id="UP000666915"/>
    </source>
</evidence>
<proteinExistence type="inferred from homology"/>
<dbReference type="Proteomes" id="UP000666915">
    <property type="component" value="Unassembled WGS sequence"/>
</dbReference>
<comment type="subcellular location">
    <subcellularLocation>
        <location evidence="3">Cytoplasm</location>
    </subcellularLocation>
</comment>
<sequence>MTSGGPVTDTAGPVRPDRTTPAHCAPERVPPAVARYAAVPDTLPVGAAGKVGVLELGFALAGGRTELTRRYQKAPLHIARPLLLDAALPDMPYVMFLSSGGGVLQGDRYRIGLECGPGTSAHFTTQTATRLYRMEHDYATQVVELKAGPDSYVEYLPATTIPFGDSRFYQQMNVTVGARATVVLGEKLMAGRLARGERHAYSAYCTDLEVRDGQGRLLFADPLRLVPGERAVTGPAVLADFGVMATLYVVTEMAPASEVAGAMNAAIAGTGLRGGASVLPGGCGAWARMLGDRSPEVDSAYARTWDAVRRLLLDVPAPEHPAGR</sequence>
<keyword evidence="3" id="KW-0963">Cytoplasm</keyword>
<name>A0ABS3R906_9ACTN</name>
<dbReference type="HAMAP" id="MF_01384">
    <property type="entry name" value="UreD"/>
    <property type="match status" value="1"/>
</dbReference>
<comment type="function">
    <text evidence="3">Required for maturation of urease via the functional incorporation of the urease nickel metallocenter.</text>
</comment>
<dbReference type="PANTHER" id="PTHR33643">
    <property type="entry name" value="UREASE ACCESSORY PROTEIN D"/>
    <property type="match status" value="1"/>
</dbReference>
<feature type="region of interest" description="Disordered" evidence="4">
    <location>
        <begin position="1"/>
        <end position="26"/>
    </location>
</feature>
<dbReference type="EMBL" id="JAGEOK010000027">
    <property type="protein sequence ID" value="MBO2442709.1"/>
    <property type="molecule type" value="Genomic_DNA"/>
</dbReference>
<gene>
    <name evidence="3" type="primary">ureD</name>
    <name evidence="5" type="ORF">J4557_34805</name>
</gene>
<comment type="caution">
    <text evidence="5">The sequence shown here is derived from an EMBL/GenBank/DDBJ whole genome shotgun (WGS) entry which is preliminary data.</text>
</comment>
<evidence type="ECO:0000256" key="4">
    <source>
        <dbReference type="SAM" id="MobiDB-lite"/>
    </source>
</evidence>